<feature type="region of interest" description="Disordered" evidence="6">
    <location>
        <begin position="401"/>
        <end position="442"/>
    </location>
</feature>
<feature type="compositionally biased region" description="Gly residues" evidence="6">
    <location>
        <begin position="950"/>
        <end position="962"/>
    </location>
</feature>
<dbReference type="PANTHER" id="PTHR23240:SF35">
    <property type="entry name" value="DNA REPAIR METALLO-BETA-LACTAMASE FAMILY PROTEIN-RELATED"/>
    <property type="match status" value="1"/>
</dbReference>
<reference evidence="9 10" key="1">
    <citation type="journal article" date="2018" name="Plant J.">
        <title>Genome sequences of Chlorella sorokiniana UTEX 1602 and Micractinium conductrix SAG 241.80: implications to maltose excretion by a green alga.</title>
        <authorList>
            <person name="Arriola M.B."/>
            <person name="Velmurugan N."/>
            <person name="Zhang Y."/>
            <person name="Plunkett M.H."/>
            <person name="Hondzo H."/>
            <person name="Barney B.M."/>
        </authorList>
    </citation>
    <scope>NUCLEOTIDE SEQUENCE [LARGE SCALE GENOMIC DNA]</scope>
    <source>
        <strain evidence="9 10">SAG 241.80</strain>
    </source>
</reference>
<feature type="region of interest" description="Disordered" evidence="6">
    <location>
        <begin position="918"/>
        <end position="982"/>
    </location>
</feature>
<evidence type="ECO:0000256" key="1">
    <source>
        <dbReference type="ARBA" id="ARBA00004123"/>
    </source>
</evidence>
<evidence type="ECO:0000256" key="6">
    <source>
        <dbReference type="SAM" id="MobiDB-lite"/>
    </source>
</evidence>
<dbReference type="InterPro" id="IPR011084">
    <property type="entry name" value="DRMBL"/>
</dbReference>
<dbReference type="GO" id="GO:0005634">
    <property type="term" value="C:nucleus"/>
    <property type="evidence" value="ECO:0007669"/>
    <property type="project" value="UniProtKB-SubCell"/>
</dbReference>
<dbReference type="Pfam" id="PF12706">
    <property type="entry name" value="Lactamase_B_2"/>
    <property type="match status" value="1"/>
</dbReference>
<dbReference type="GO" id="GO:0035312">
    <property type="term" value="F:5'-3' DNA exonuclease activity"/>
    <property type="evidence" value="ECO:0007669"/>
    <property type="project" value="TreeGrafter"/>
</dbReference>
<dbReference type="STRING" id="554055.A0A2P6VSA5"/>
<dbReference type="GO" id="GO:0003684">
    <property type="term" value="F:damaged DNA binding"/>
    <property type="evidence" value="ECO:0007669"/>
    <property type="project" value="TreeGrafter"/>
</dbReference>
<organism evidence="9 10">
    <name type="scientific">Micractinium conductrix</name>
    <dbReference type="NCBI Taxonomy" id="554055"/>
    <lineage>
        <taxon>Eukaryota</taxon>
        <taxon>Viridiplantae</taxon>
        <taxon>Chlorophyta</taxon>
        <taxon>core chlorophytes</taxon>
        <taxon>Trebouxiophyceae</taxon>
        <taxon>Chlorellales</taxon>
        <taxon>Chlorellaceae</taxon>
        <taxon>Chlorella clade</taxon>
        <taxon>Micractinium</taxon>
    </lineage>
</organism>
<keyword evidence="5" id="KW-0539">Nucleus</keyword>
<evidence type="ECO:0000259" key="8">
    <source>
        <dbReference type="Pfam" id="PF12706"/>
    </source>
</evidence>
<feature type="region of interest" description="Disordered" evidence="6">
    <location>
        <begin position="33"/>
        <end position="75"/>
    </location>
</feature>
<dbReference type="InterPro" id="IPR036866">
    <property type="entry name" value="RibonucZ/Hydroxyglut_hydro"/>
</dbReference>
<dbReference type="Proteomes" id="UP000239649">
    <property type="component" value="Unassembled WGS sequence"/>
</dbReference>
<feature type="region of interest" description="Disordered" evidence="6">
    <location>
        <begin position="871"/>
        <end position="896"/>
    </location>
</feature>
<evidence type="ECO:0000313" key="9">
    <source>
        <dbReference type="EMBL" id="PSC76940.1"/>
    </source>
</evidence>
<gene>
    <name evidence="9" type="primary">g560</name>
    <name evidence="9" type="ORF">C2E20_0560</name>
</gene>
<dbReference type="GO" id="GO:0036297">
    <property type="term" value="P:interstrand cross-link repair"/>
    <property type="evidence" value="ECO:0007669"/>
    <property type="project" value="TreeGrafter"/>
</dbReference>
<dbReference type="Gene3D" id="3.40.50.12650">
    <property type="match status" value="1"/>
</dbReference>
<evidence type="ECO:0000256" key="4">
    <source>
        <dbReference type="ARBA" id="ARBA00023204"/>
    </source>
</evidence>
<dbReference type="EMBL" id="LHPF02000001">
    <property type="protein sequence ID" value="PSC76940.1"/>
    <property type="molecule type" value="Genomic_DNA"/>
</dbReference>
<evidence type="ECO:0000256" key="2">
    <source>
        <dbReference type="ARBA" id="ARBA00010304"/>
    </source>
</evidence>
<feature type="compositionally biased region" description="Low complexity" evidence="6">
    <location>
        <begin position="973"/>
        <end position="982"/>
    </location>
</feature>
<feature type="compositionally biased region" description="Low complexity" evidence="6">
    <location>
        <begin position="821"/>
        <end position="830"/>
    </location>
</feature>
<comment type="caution">
    <text evidence="9">The sequence shown here is derived from an EMBL/GenBank/DDBJ whole genome shotgun (WGS) entry which is preliminary data.</text>
</comment>
<feature type="region of interest" description="Disordered" evidence="6">
    <location>
        <begin position="821"/>
        <end position="849"/>
    </location>
</feature>
<keyword evidence="10" id="KW-1185">Reference proteome</keyword>
<feature type="domain" description="DNA repair metallo-beta-lactamase" evidence="7">
    <location>
        <begin position="690"/>
        <end position="787"/>
    </location>
</feature>
<feature type="compositionally biased region" description="Gly residues" evidence="6">
    <location>
        <begin position="831"/>
        <end position="842"/>
    </location>
</feature>
<protein>
    <submittedName>
        <fullName evidence="9">DNA cross-link repair SNM1 isoform X1</fullName>
    </submittedName>
</protein>
<feature type="compositionally biased region" description="Acidic residues" evidence="6">
    <location>
        <begin position="401"/>
        <end position="439"/>
    </location>
</feature>
<dbReference type="GO" id="GO:0006303">
    <property type="term" value="P:double-strand break repair via nonhomologous end joining"/>
    <property type="evidence" value="ECO:0007669"/>
    <property type="project" value="TreeGrafter"/>
</dbReference>
<sequence length="982" mass="102908">MSGNQMGRSAPVYTAAQLCQAKAPVSLSYLDQPAKRQRRAVDQQQPQLADGDVVPPQASIPAQQAGSSRVKRAPVPNTQLRGFILEQQQQRSTPRRPAAAGVAAAAAAAAGGSSGSDSDSEEGAALLLNLGLAAGSPGAEAANEEEQAAFQQRAALAAARGAVTTQQPKTWGKIERPRNTRGAVTKEFAVGDCVVLVLAKGQVPKALFKQLACRVVKVHANGTYTLRSNHSVLDHQYPGKELVAAPQNEGDLHFTDTRVQGIPKLPAREAAVAEHAATRSGHIPAVTCACRSGCNARCPCRKAGKTCGRDCKCPAKKRTCSNCGVRCIACCWAATAPITPPMTSFFVVPTFTPPTLEQLTSEPDEVALIVQQEARIHQDLTEVRDYNRSVQPLGVIAAQEELESEADDDEALASDEDLTDEEAGDELDDGSEGDLDEGDGGGKWVPGTRFLVDGFRFPDPSASAYFLTHAHSDHTTGLTAGWNAGPVFCSPITARILRHDMPSLRADCLRILQVGETVNICGVEVTPIDANHCPGAVMLLFRVPAAASAAPAGAQQGTGGRVAGAAACAAGGAAGGVTTVLHTGDFRWHAGMAAHPALRGQGVDVLVLDTTYCQPRWSFPPQRDVVAALAARMAEEAAKEPATLFVVGSYHIGKERAYLGAAQQLGWRVHAPPQKQKLLRVLGLPAGWLDLLTDSPEEAQVHVLSMGEQLQPEALEERLRGGGRWTRVVAVRPTGWSYRPSGKLEVREQGSVTVLGVPYSEHSSFPELQDCVRTLRPKRLIPTVNADTPAKSRAIVDRFAPLMDLSQDKSRLDHFLLRPQQGAPPAVDAAPGGGPPGGGSGAQGAAEACDGSAALTPAAAPALGSTEQLLSMAAEQQQQQRQQRRKQQQPEAASEVDVDLAAVDVAEQRLLLAMIKRRSSASGVAHTTGTPSAGAPASSGGRKRRPPGGGPGSSGGGGGAGGLMQPSLKRFFSPSPSQGPSS</sequence>
<feature type="compositionally biased region" description="Polar residues" evidence="6">
    <location>
        <begin position="920"/>
        <end position="931"/>
    </location>
</feature>
<keyword evidence="3" id="KW-0227">DNA damage</keyword>
<dbReference type="Gene3D" id="3.60.15.10">
    <property type="entry name" value="Ribonuclease Z/Hydroxyacylglutathione hydrolase-like"/>
    <property type="match status" value="1"/>
</dbReference>
<evidence type="ECO:0000259" key="7">
    <source>
        <dbReference type="Pfam" id="PF07522"/>
    </source>
</evidence>
<dbReference type="AlphaFoldDB" id="A0A2P6VSA5"/>
<keyword evidence="4" id="KW-0234">DNA repair</keyword>
<dbReference type="Pfam" id="PF07522">
    <property type="entry name" value="DRMBL"/>
    <property type="match status" value="1"/>
</dbReference>
<accession>A0A2P6VSA5</accession>
<dbReference type="PANTHER" id="PTHR23240">
    <property type="entry name" value="DNA CROSS-LINK REPAIR PROTEIN PSO2/SNM1-RELATED"/>
    <property type="match status" value="1"/>
</dbReference>
<feature type="domain" description="Metallo-beta-lactamase" evidence="8">
    <location>
        <begin position="463"/>
        <end position="629"/>
    </location>
</feature>
<dbReference type="SUPFAM" id="SSF56281">
    <property type="entry name" value="Metallo-hydrolase/oxidoreductase"/>
    <property type="match status" value="1"/>
</dbReference>
<evidence type="ECO:0000256" key="5">
    <source>
        <dbReference type="ARBA" id="ARBA00023242"/>
    </source>
</evidence>
<comment type="subcellular location">
    <subcellularLocation>
        <location evidence="1">Nucleus</location>
    </subcellularLocation>
</comment>
<evidence type="ECO:0000256" key="3">
    <source>
        <dbReference type="ARBA" id="ARBA00022763"/>
    </source>
</evidence>
<proteinExistence type="inferred from homology"/>
<evidence type="ECO:0000313" key="10">
    <source>
        <dbReference type="Proteomes" id="UP000239649"/>
    </source>
</evidence>
<dbReference type="InterPro" id="IPR001279">
    <property type="entry name" value="Metallo-B-lactamas"/>
</dbReference>
<comment type="similarity">
    <text evidence="2">Belongs to the DNA repair metallo-beta-lactamase (DRMBL) family.</text>
</comment>
<dbReference type="CDD" id="cd16273">
    <property type="entry name" value="SNM1A-1C-like_MBL-fold"/>
    <property type="match status" value="1"/>
</dbReference>
<dbReference type="OrthoDB" id="262529at2759"/>
<name>A0A2P6VSA5_9CHLO</name>